<reference evidence="1" key="1">
    <citation type="journal article" date="2021" name="Proc. Natl. Acad. Sci. U.S.A.">
        <title>A Catalog of Tens of Thousands of Viruses from Human Metagenomes Reveals Hidden Associations with Chronic Diseases.</title>
        <authorList>
            <person name="Tisza M.J."/>
            <person name="Buck C.B."/>
        </authorList>
    </citation>
    <scope>NUCLEOTIDE SEQUENCE</scope>
    <source>
        <strain evidence="1">CtTZV6</strain>
    </source>
</reference>
<proteinExistence type="predicted"/>
<evidence type="ECO:0000313" key="1">
    <source>
        <dbReference type="EMBL" id="DAD92061.1"/>
    </source>
</evidence>
<organism evidence="1">
    <name type="scientific">Podoviridae sp. ctTZV6</name>
    <dbReference type="NCBI Taxonomy" id="2826556"/>
    <lineage>
        <taxon>Viruses</taxon>
        <taxon>Duplodnaviria</taxon>
        <taxon>Heunggongvirae</taxon>
        <taxon>Uroviricota</taxon>
        <taxon>Caudoviricetes</taxon>
    </lineage>
</organism>
<dbReference type="EMBL" id="BK015127">
    <property type="protein sequence ID" value="DAD92061.1"/>
    <property type="molecule type" value="Genomic_DNA"/>
</dbReference>
<sequence>MFSKLKLPNYLLSLQSPVLAENTETICGVCHNLAFEELIDAQYELSDMEVLEIGRKKIFDFNYKFYDDVEKRKALETGILKHFWFDEIGQETYAYWKFELQHWFEINMDRYYTLFKTIPFQDQDDPTANTNYTETYTRDSTGKTQASGEDTSIALNSVTPEGRIDINTNDYVNNIAKTITKPKSANDTTGHEEYSFKRKGNIGIQTLAEVLQGSRRAVITIESELYTELQEYGLFFNVF</sequence>
<protein>
    <submittedName>
        <fullName evidence="1">Lower collar protein</fullName>
    </submittedName>
</protein>
<name>A0A8S5NB66_9CAUD</name>
<accession>A0A8S5NB66</accession>